<evidence type="ECO:0000313" key="3">
    <source>
        <dbReference type="EMBL" id="CAF4441345.1"/>
    </source>
</evidence>
<dbReference type="InterPro" id="IPR018253">
    <property type="entry name" value="DnaJ_domain_CS"/>
</dbReference>
<dbReference type="PANTHER" id="PTHR44144:SF1">
    <property type="entry name" value="DNAJ HOMOLOG SUBFAMILY C MEMBER 9"/>
    <property type="match status" value="1"/>
</dbReference>
<name>A0A815Z0H5_9BILA</name>
<dbReference type="PROSITE" id="PS50076">
    <property type="entry name" value="DNAJ_2"/>
    <property type="match status" value="1"/>
</dbReference>
<dbReference type="InterPro" id="IPR036869">
    <property type="entry name" value="J_dom_sf"/>
</dbReference>
<evidence type="ECO:0000259" key="1">
    <source>
        <dbReference type="PROSITE" id="PS50076"/>
    </source>
</evidence>
<dbReference type="GO" id="GO:0005737">
    <property type="term" value="C:cytoplasm"/>
    <property type="evidence" value="ECO:0007669"/>
    <property type="project" value="TreeGrafter"/>
</dbReference>
<dbReference type="InterPro" id="IPR001623">
    <property type="entry name" value="DnaJ_domain"/>
</dbReference>
<dbReference type="GO" id="GO:0031072">
    <property type="term" value="F:heat shock protein binding"/>
    <property type="evidence" value="ECO:0007669"/>
    <property type="project" value="TreeGrafter"/>
</dbReference>
<sequence length="262" mass="31064">MRHKKIRAAYKRRAREFHPDKNVNDTTSLFQAMELAYETLNDEKRRMDYDADADLEKDDDNDADDIFSATTNELMRLHVGTKFSEVYKSRIDQHIAKYVHERENCEPYERLFDKPGKPLALEEIIGSDVWNWKAVEKTSVYLPIWNPREKWNELPCLIQQLKEPIRIMCTSERYWTLFIDRYDNDKTELMKLPKLLAQTTFIDYLPNSNEVQQLKSIFDKYDYKHSLLVNIRHSSVTCLVANDGEKSFVNTSYLCAEWKTEG</sequence>
<evidence type="ECO:0000313" key="4">
    <source>
        <dbReference type="Proteomes" id="UP000663829"/>
    </source>
</evidence>
<dbReference type="GO" id="GO:0005634">
    <property type="term" value="C:nucleus"/>
    <property type="evidence" value="ECO:0007669"/>
    <property type="project" value="TreeGrafter"/>
</dbReference>
<organism evidence="2 4">
    <name type="scientific">Didymodactylos carnosus</name>
    <dbReference type="NCBI Taxonomy" id="1234261"/>
    <lineage>
        <taxon>Eukaryota</taxon>
        <taxon>Metazoa</taxon>
        <taxon>Spiralia</taxon>
        <taxon>Gnathifera</taxon>
        <taxon>Rotifera</taxon>
        <taxon>Eurotatoria</taxon>
        <taxon>Bdelloidea</taxon>
        <taxon>Philodinida</taxon>
        <taxon>Philodinidae</taxon>
        <taxon>Didymodactylos</taxon>
    </lineage>
</organism>
<dbReference type="EMBL" id="CAJNOQ010030708">
    <property type="protein sequence ID" value="CAF1576227.1"/>
    <property type="molecule type" value="Genomic_DNA"/>
</dbReference>
<dbReference type="PROSITE" id="PS00636">
    <property type="entry name" value="DNAJ_1"/>
    <property type="match status" value="1"/>
</dbReference>
<dbReference type="Pfam" id="PF00226">
    <property type="entry name" value="DnaJ"/>
    <property type="match status" value="1"/>
</dbReference>
<feature type="non-terminal residue" evidence="2">
    <location>
        <position position="1"/>
    </location>
</feature>
<dbReference type="Proteomes" id="UP000681722">
    <property type="component" value="Unassembled WGS sequence"/>
</dbReference>
<feature type="domain" description="J" evidence="1">
    <location>
        <begin position="1"/>
        <end position="53"/>
    </location>
</feature>
<gene>
    <name evidence="2" type="ORF">GPM918_LOCUS40745</name>
    <name evidence="3" type="ORF">SRO942_LOCUS41723</name>
</gene>
<reference evidence="2" key="1">
    <citation type="submission" date="2021-02" db="EMBL/GenBank/DDBJ databases">
        <authorList>
            <person name="Nowell W R."/>
        </authorList>
    </citation>
    <scope>NUCLEOTIDE SEQUENCE</scope>
</reference>
<keyword evidence="4" id="KW-1185">Reference proteome</keyword>
<accession>A0A815Z0H5</accession>
<comment type="caution">
    <text evidence="2">The sequence shown here is derived from an EMBL/GenBank/DDBJ whole genome shotgun (WGS) entry which is preliminary data.</text>
</comment>
<dbReference type="Proteomes" id="UP000663829">
    <property type="component" value="Unassembled WGS sequence"/>
</dbReference>
<dbReference type="EMBL" id="CAJOBC010096600">
    <property type="protein sequence ID" value="CAF4441345.1"/>
    <property type="molecule type" value="Genomic_DNA"/>
</dbReference>
<dbReference type="PANTHER" id="PTHR44144">
    <property type="entry name" value="DNAJ HOMOLOG SUBFAMILY C MEMBER 9"/>
    <property type="match status" value="1"/>
</dbReference>
<dbReference type="InterPro" id="IPR052594">
    <property type="entry name" value="J_domain-containing_protein"/>
</dbReference>
<proteinExistence type="predicted"/>
<dbReference type="SUPFAM" id="SSF46565">
    <property type="entry name" value="Chaperone J-domain"/>
    <property type="match status" value="1"/>
</dbReference>
<dbReference type="AlphaFoldDB" id="A0A815Z0H5"/>
<dbReference type="CDD" id="cd06257">
    <property type="entry name" value="DnaJ"/>
    <property type="match status" value="1"/>
</dbReference>
<dbReference type="OrthoDB" id="10559928at2759"/>
<protein>
    <recommendedName>
        <fullName evidence="1">J domain-containing protein</fullName>
    </recommendedName>
</protein>
<evidence type="ECO:0000313" key="2">
    <source>
        <dbReference type="EMBL" id="CAF1576227.1"/>
    </source>
</evidence>
<dbReference type="Gene3D" id="1.10.287.110">
    <property type="entry name" value="DnaJ domain"/>
    <property type="match status" value="1"/>
</dbReference>